<reference evidence="3" key="1">
    <citation type="submission" date="2016-10" db="EMBL/GenBank/DDBJ databases">
        <authorList>
            <person name="Varghese N."/>
            <person name="Submissions S."/>
        </authorList>
    </citation>
    <scope>NUCLEOTIDE SEQUENCE [LARGE SCALE GENOMIC DNA]</scope>
    <source>
        <strain evidence="3">DSM 26893</strain>
    </source>
</reference>
<dbReference type="OrthoDB" id="7631035at2"/>
<keyword evidence="3" id="KW-1185">Reference proteome</keyword>
<dbReference type="InterPro" id="IPR007433">
    <property type="entry name" value="DUF481"/>
</dbReference>
<dbReference type="RefSeq" id="WP_091844562.1">
    <property type="nucleotide sequence ID" value="NZ_FOCM01000002.1"/>
</dbReference>
<dbReference type="Pfam" id="PF04338">
    <property type="entry name" value="DUF481"/>
    <property type="match status" value="1"/>
</dbReference>
<feature type="chain" id="PRO_5011668869" evidence="1">
    <location>
        <begin position="24"/>
        <end position="303"/>
    </location>
</feature>
<dbReference type="Proteomes" id="UP000199372">
    <property type="component" value="Unassembled WGS sequence"/>
</dbReference>
<evidence type="ECO:0000313" key="3">
    <source>
        <dbReference type="Proteomes" id="UP000199372"/>
    </source>
</evidence>
<organism evidence="2 3">
    <name type="scientific">Palleronia pelagia</name>
    <dbReference type="NCBI Taxonomy" id="387096"/>
    <lineage>
        <taxon>Bacteria</taxon>
        <taxon>Pseudomonadati</taxon>
        <taxon>Pseudomonadota</taxon>
        <taxon>Alphaproteobacteria</taxon>
        <taxon>Rhodobacterales</taxon>
        <taxon>Roseobacteraceae</taxon>
        <taxon>Palleronia</taxon>
    </lineage>
</organism>
<feature type="signal peptide" evidence="1">
    <location>
        <begin position="1"/>
        <end position="23"/>
    </location>
</feature>
<gene>
    <name evidence="2" type="ORF">SAMN04488011_102218</name>
</gene>
<keyword evidence="1" id="KW-0732">Signal</keyword>
<name>A0A1H8D7M6_9RHOB</name>
<evidence type="ECO:0000256" key="1">
    <source>
        <dbReference type="SAM" id="SignalP"/>
    </source>
</evidence>
<accession>A0A1H8D7M6</accession>
<protein>
    <submittedName>
        <fullName evidence="2">Putative salt-induced outer membrane protein</fullName>
    </submittedName>
</protein>
<proteinExistence type="predicted"/>
<evidence type="ECO:0000313" key="2">
    <source>
        <dbReference type="EMBL" id="SEN02608.1"/>
    </source>
</evidence>
<sequence>MTYTQSIAVSAALAALLGSAAHAQTTTFDNTGLRGDSAVEDANENLAEDIEDDFDRQTRSFGNEGRAQGFTGSVALRATADTGDSQQDNDDSLDLGLGSNLGYVWGPNGVELGLYYAYSEADGDTDENSLLYSLQYTRDINPQLYGFAKLQGTYDGETDRPNTANTFERENDVFLGFGAGYRVIDTAQTQWSIQAGPGYRFASFRDIGAVVPGADNDDINEAAFSLSSEYLQRINERVYLTNDTDIIASDSDTVLYNDLGLNVSMTDVLALRTSVQSEYHTDPAPGNKSTEHQFGVSLVYTLN</sequence>
<dbReference type="InterPro" id="IPR011250">
    <property type="entry name" value="OMP/PagP_B-barrel"/>
</dbReference>
<dbReference type="SUPFAM" id="SSF56925">
    <property type="entry name" value="OMPA-like"/>
    <property type="match status" value="1"/>
</dbReference>
<dbReference type="EMBL" id="FOCM01000002">
    <property type="protein sequence ID" value="SEN02608.1"/>
    <property type="molecule type" value="Genomic_DNA"/>
</dbReference>
<dbReference type="AlphaFoldDB" id="A0A1H8D7M6"/>